<evidence type="ECO:0000256" key="1">
    <source>
        <dbReference type="ARBA" id="ARBA00005507"/>
    </source>
</evidence>
<dbReference type="Pfam" id="PF04833">
    <property type="entry name" value="COBRA"/>
    <property type="match status" value="1"/>
</dbReference>
<comment type="similarity">
    <text evidence="1">Belongs to the COBRA family.</text>
</comment>
<dbReference type="GO" id="GO:0010215">
    <property type="term" value="P:cellulose microfibril organization"/>
    <property type="evidence" value="ECO:0007669"/>
    <property type="project" value="InterPro"/>
</dbReference>
<evidence type="ECO:0000313" key="4">
    <source>
        <dbReference type="EMBL" id="KAI7746198.1"/>
    </source>
</evidence>
<feature type="non-terminal residue" evidence="4">
    <location>
        <position position="1"/>
    </location>
</feature>
<dbReference type="PANTHER" id="PTHR31673">
    <property type="entry name" value="PROTEIN COBRA"/>
    <property type="match status" value="1"/>
</dbReference>
<protein>
    <submittedName>
        <fullName evidence="4">Uncharacterized protein</fullName>
    </submittedName>
</protein>
<reference evidence="4" key="1">
    <citation type="submission" date="2022-06" db="EMBL/GenBank/DDBJ databases">
        <title>Uncovering the hologenomic basis of an extraordinary plant invasion.</title>
        <authorList>
            <person name="Bieker V.C."/>
            <person name="Martin M.D."/>
            <person name="Gilbert T."/>
            <person name="Hodgins K."/>
            <person name="Battlay P."/>
            <person name="Petersen B."/>
            <person name="Wilson J."/>
        </authorList>
    </citation>
    <scope>NUCLEOTIDE SEQUENCE</scope>
    <source>
        <strain evidence="4">AA19_3_7</strain>
        <tissue evidence="4">Leaf</tissue>
    </source>
</reference>
<dbReference type="InterPro" id="IPR006918">
    <property type="entry name" value="COBRA_pln"/>
</dbReference>
<dbReference type="GO" id="GO:0005886">
    <property type="term" value="C:plasma membrane"/>
    <property type="evidence" value="ECO:0007669"/>
    <property type="project" value="TreeGrafter"/>
</dbReference>
<keyword evidence="5" id="KW-1185">Reference proteome</keyword>
<name>A0AAD5CQD9_AMBAR</name>
<gene>
    <name evidence="4" type="ORF">M8C21_016276</name>
</gene>
<sequence length="162" mass="17007">MTVPQTVAQTTEQGVIANCCEGGVVSSYGQDPYAAVSAFQVSVGVVGTSNRTVKLPKNFTLLAWGFEETRALWGFFMAGTKTGATCGIVESASLPTAMAVILVAGINDATFFLIQEAAAADDCPILKTSSFVTITITSIPASESALSSFHDYYQECKGKDVK</sequence>
<keyword evidence="2" id="KW-0732">Signal</keyword>
<evidence type="ECO:0000256" key="2">
    <source>
        <dbReference type="ARBA" id="ARBA00022729"/>
    </source>
</evidence>
<organism evidence="4 5">
    <name type="scientific">Ambrosia artemisiifolia</name>
    <name type="common">Common ragweed</name>
    <dbReference type="NCBI Taxonomy" id="4212"/>
    <lineage>
        <taxon>Eukaryota</taxon>
        <taxon>Viridiplantae</taxon>
        <taxon>Streptophyta</taxon>
        <taxon>Embryophyta</taxon>
        <taxon>Tracheophyta</taxon>
        <taxon>Spermatophyta</taxon>
        <taxon>Magnoliopsida</taxon>
        <taxon>eudicotyledons</taxon>
        <taxon>Gunneridae</taxon>
        <taxon>Pentapetalae</taxon>
        <taxon>asterids</taxon>
        <taxon>campanulids</taxon>
        <taxon>Asterales</taxon>
        <taxon>Asteraceae</taxon>
        <taxon>Asteroideae</taxon>
        <taxon>Heliantheae alliance</taxon>
        <taxon>Heliantheae</taxon>
        <taxon>Ambrosia</taxon>
    </lineage>
</organism>
<dbReference type="Proteomes" id="UP001206925">
    <property type="component" value="Unassembled WGS sequence"/>
</dbReference>
<comment type="caution">
    <text evidence="4">The sequence shown here is derived from an EMBL/GenBank/DDBJ whole genome shotgun (WGS) entry which is preliminary data.</text>
</comment>
<dbReference type="PANTHER" id="PTHR31673:SF23">
    <property type="entry name" value="COBRA-LIKE PROTEIN 4"/>
    <property type="match status" value="1"/>
</dbReference>
<dbReference type="EMBL" id="JAMZMK010007018">
    <property type="protein sequence ID" value="KAI7746198.1"/>
    <property type="molecule type" value="Genomic_DNA"/>
</dbReference>
<dbReference type="GO" id="GO:0052324">
    <property type="term" value="P:plant-type cell wall cellulose biosynthetic process"/>
    <property type="evidence" value="ECO:0007669"/>
    <property type="project" value="TreeGrafter"/>
</dbReference>
<proteinExistence type="inferred from homology"/>
<dbReference type="AlphaFoldDB" id="A0AAD5CQD9"/>
<accession>A0AAD5CQD9</accession>
<keyword evidence="3" id="KW-0325">Glycoprotein</keyword>
<evidence type="ECO:0000313" key="5">
    <source>
        <dbReference type="Proteomes" id="UP001206925"/>
    </source>
</evidence>
<evidence type="ECO:0000256" key="3">
    <source>
        <dbReference type="ARBA" id="ARBA00023180"/>
    </source>
</evidence>